<dbReference type="EMBL" id="JNVM01000052">
    <property type="protein sequence ID" value="KEQ21882.1"/>
    <property type="molecule type" value="Genomic_DNA"/>
</dbReference>
<organism evidence="2 3">
    <name type="scientific">Paenibacillus tyrfis</name>
    <dbReference type="NCBI Taxonomy" id="1501230"/>
    <lineage>
        <taxon>Bacteria</taxon>
        <taxon>Bacillati</taxon>
        <taxon>Bacillota</taxon>
        <taxon>Bacilli</taxon>
        <taxon>Bacillales</taxon>
        <taxon>Paenibacillaceae</taxon>
        <taxon>Paenibacillus</taxon>
    </lineage>
</organism>
<dbReference type="RefSeq" id="WP_036693078.1">
    <property type="nucleotide sequence ID" value="NZ_FYEP01000039.1"/>
</dbReference>
<dbReference type="PANTHER" id="PTHR43072">
    <property type="entry name" value="N-ACETYLTRANSFERASE"/>
    <property type="match status" value="1"/>
</dbReference>
<accession>A0A081NTV9</accession>
<comment type="caution">
    <text evidence="2">The sequence shown here is derived from an EMBL/GenBank/DDBJ whole genome shotgun (WGS) entry which is preliminary data.</text>
</comment>
<keyword evidence="2" id="KW-0808">Transferase</keyword>
<dbReference type="Gene3D" id="3.40.630.30">
    <property type="match status" value="1"/>
</dbReference>
<keyword evidence="3" id="KW-1185">Reference proteome</keyword>
<dbReference type="PROSITE" id="PS51186">
    <property type="entry name" value="GNAT"/>
    <property type="match status" value="1"/>
</dbReference>
<evidence type="ECO:0000313" key="2">
    <source>
        <dbReference type="EMBL" id="KEQ21882.1"/>
    </source>
</evidence>
<feature type="domain" description="N-acetyltransferase" evidence="1">
    <location>
        <begin position="6"/>
        <end position="145"/>
    </location>
</feature>
<dbReference type="InterPro" id="IPR016181">
    <property type="entry name" value="Acyl_CoA_acyltransferase"/>
</dbReference>
<dbReference type="CDD" id="cd04301">
    <property type="entry name" value="NAT_SF"/>
    <property type="match status" value="1"/>
</dbReference>
<dbReference type="Proteomes" id="UP000028123">
    <property type="component" value="Unassembled WGS sequence"/>
</dbReference>
<dbReference type="eggNOG" id="COG0456">
    <property type="taxonomic scope" value="Bacteria"/>
</dbReference>
<dbReference type="SUPFAM" id="SSF55729">
    <property type="entry name" value="Acyl-CoA N-acyltransferases (Nat)"/>
    <property type="match status" value="1"/>
</dbReference>
<dbReference type="GO" id="GO:0016747">
    <property type="term" value="F:acyltransferase activity, transferring groups other than amino-acyl groups"/>
    <property type="evidence" value="ECO:0007669"/>
    <property type="project" value="InterPro"/>
</dbReference>
<name>A0A081NTV9_9BACL</name>
<proteinExistence type="predicted"/>
<evidence type="ECO:0000259" key="1">
    <source>
        <dbReference type="PROSITE" id="PS51186"/>
    </source>
</evidence>
<protein>
    <submittedName>
        <fullName evidence="2">GCN5 family acetyltransferase</fullName>
    </submittedName>
</protein>
<dbReference type="OrthoDB" id="1821130at2"/>
<dbReference type="AlphaFoldDB" id="A0A081NTV9"/>
<dbReference type="InterPro" id="IPR000182">
    <property type="entry name" value="GNAT_dom"/>
</dbReference>
<evidence type="ECO:0000313" key="3">
    <source>
        <dbReference type="Proteomes" id="UP000028123"/>
    </source>
</evidence>
<gene>
    <name evidence="2" type="ORF">ET33_30330</name>
</gene>
<dbReference type="Pfam" id="PF00583">
    <property type="entry name" value="Acetyltransf_1"/>
    <property type="match status" value="1"/>
</dbReference>
<reference evidence="2 3" key="1">
    <citation type="submission" date="2014-06" db="EMBL/GenBank/DDBJ databases">
        <title>Draft genome sequence of Paenibacillus sp. MSt1.</title>
        <authorList>
            <person name="Aw Y.K."/>
            <person name="Ong K.S."/>
            <person name="Gan H.M."/>
            <person name="Lee S.M."/>
        </authorList>
    </citation>
    <scope>NUCLEOTIDE SEQUENCE [LARGE SCALE GENOMIC DNA]</scope>
    <source>
        <strain evidence="2 3">MSt1</strain>
    </source>
</reference>
<sequence>MLVSSYLVRTFKLSDYVSVTELFRNVLSEECYEETMAAFARQLSWDSELVLVTEDEGAIVGVIVGTIDNQDGYYYRIAVGQDHQRRGIGQNLIESLRQRFVGRKVRRIMVTIDSHNEVVIPVYEKAGYQAEDFSRFPQRLSIVNG</sequence>